<dbReference type="GO" id="GO:0006096">
    <property type="term" value="P:glycolytic process"/>
    <property type="evidence" value="ECO:0007669"/>
    <property type="project" value="UniProtKB-UniPathway"/>
</dbReference>
<keyword evidence="8" id="KW-0312">Gluconeogenesis</keyword>
<evidence type="ECO:0000256" key="4">
    <source>
        <dbReference type="ARBA" id="ARBA00007422"/>
    </source>
</evidence>
<dbReference type="InterPro" id="IPR025451">
    <property type="entry name" value="DUF4211"/>
</dbReference>
<feature type="compositionally biased region" description="Basic and acidic residues" evidence="12">
    <location>
        <begin position="165"/>
        <end position="179"/>
    </location>
</feature>
<keyword evidence="9" id="KW-0324">Glycolysis</keyword>
<dbReference type="PROSITE" id="PS51440">
    <property type="entry name" value="TIM_2"/>
    <property type="match status" value="1"/>
</dbReference>
<evidence type="ECO:0000256" key="8">
    <source>
        <dbReference type="ARBA" id="ARBA00022432"/>
    </source>
</evidence>
<comment type="catalytic activity">
    <reaction evidence="1">
        <text>D-glyceraldehyde 3-phosphate = dihydroxyacetone phosphate</text>
        <dbReference type="Rhea" id="RHEA:18585"/>
        <dbReference type="ChEBI" id="CHEBI:57642"/>
        <dbReference type="ChEBI" id="CHEBI:59776"/>
        <dbReference type="EC" id="5.3.1.1"/>
    </reaction>
</comment>
<feature type="compositionally biased region" description="Basic and acidic residues" evidence="12">
    <location>
        <begin position="226"/>
        <end position="244"/>
    </location>
</feature>
<dbReference type="GO" id="GO:0005829">
    <property type="term" value="C:cytosol"/>
    <property type="evidence" value="ECO:0007669"/>
    <property type="project" value="TreeGrafter"/>
</dbReference>
<dbReference type="InterPro" id="IPR013785">
    <property type="entry name" value="Aldolase_TIM"/>
</dbReference>
<dbReference type="InterPro" id="IPR035990">
    <property type="entry name" value="TIM_sf"/>
</dbReference>
<evidence type="ECO:0000256" key="6">
    <source>
        <dbReference type="ARBA" id="ARBA00011940"/>
    </source>
</evidence>
<keyword evidence="10 14" id="KW-0413">Isomerase</keyword>
<dbReference type="Proteomes" id="UP000192927">
    <property type="component" value="Unassembled WGS sequence"/>
</dbReference>
<evidence type="ECO:0000313" key="15">
    <source>
        <dbReference type="Proteomes" id="UP000192927"/>
    </source>
</evidence>
<dbReference type="PROSITE" id="PS00171">
    <property type="entry name" value="TIM_1"/>
    <property type="match status" value="1"/>
</dbReference>
<keyword evidence="15" id="KW-1185">Reference proteome</keyword>
<evidence type="ECO:0000256" key="10">
    <source>
        <dbReference type="ARBA" id="ARBA00023235"/>
    </source>
</evidence>
<dbReference type="SUPFAM" id="SSF51351">
    <property type="entry name" value="Triosephosphate isomerase (TIM)"/>
    <property type="match status" value="1"/>
</dbReference>
<dbReference type="Pfam" id="PF00121">
    <property type="entry name" value="TIM"/>
    <property type="match status" value="1"/>
</dbReference>
<evidence type="ECO:0000256" key="3">
    <source>
        <dbReference type="ARBA" id="ARBA00004742"/>
    </source>
</evidence>
<dbReference type="Pfam" id="PF13926">
    <property type="entry name" value="DUF4211"/>
    <property type="match status" value="1"/>
</dbReference>
<feature type="region of interest" description="Disordered" evidence="12">
    <location>
        <begin position="326"/>
        <end position="412"/>
    </location>
</feature>
<evidence type="ECO:0000256" key="1">
    <source>
        <dbReference type="ARBA" id="ARBA00000474"/>
    </source>
</evidence>
<dbReference type="EMBL" id="FWEW01001285">
    <property type="protein sequence ID" value="SLM36710.1"/>
    <property type="molecule type" value="Genomic_DNA"/>
</dbReference>
<evidence type="ECO:0000256" key="9">
    <source>
        <dbReference type="ARBA" id="ARBA00023152"/>
    </source>
</evidence>
<feature type="region of interest" description="Disordered" evidence="12">
    <location>
        <begin position="619"/>
        <end position="643"/>
    </location>
</feature>
<evidence type="ECO:0000256" key="11">
    <source>
        <dbReference type="ARBA" id="ARBA00031906"/>
    </source>
</evidence>
<dbReference type="GO" id="GO:0019563">
    <property type="term" value="P:glycerol catabolic process"/>
    <property type="evidence" value="ECO:0007669"/>
    <property type="project" value="TreeGrafter"/>
</dbReference>
<evidence type="ECO:0000256" key="12">
    <source>
        <dbReference type="SAM" id="MobiDB-lite"/>
    </source>
</evidence>
<dbReference type="EC" id="5.3.1.1" evidence="6"/>
<evidence type="ECO:0000313" key="14">
    <source>
        <dbReference type="EMBL" id="SLM36710.1"/>
    </source>
</evidence>
<feature type="compositionally biased region" description="Basic residues" evidence="12">
    <location>
        <begin position="396"/>
        <end position="409"/>
    </location>
</feature>
<reference evidence="15" key="1">
    <citation type="submission" date="2017-03" db="EMBL/GenBank/DDBJ databases">
        <authorList>
            <person name="Sharma R."/>
            <person name="Thines M."/>
        </authorList>
    </citation>
    <scope>NUCLEOTIDE SEQUENCE [LARGE SCALE GENOMIC DNA]</scope>
</reference>
<dbReference type="PANTHER" id="PTHR21139">
    <property type="entry name" value="TRIOSEPHOSPHATE ISOMERASE"/>
    <property type="match status" value="1"/>
</dbReference>
<evidence type="ECO:0000256" key="2">
    <source>
        <dbReference type="ARBA" id="ARBA00004680"/>
    </source>
</evidence>
<protein>
    <recommendedName>
        <fullName evidence="7">Triosephosphate isomerase</fullName>
        <ecNumber evidence="6">5.3.1.1</ecNumber>
    </recommendedName>
    <alternativeName>
        <fullName evidence="11">Triose-phosphate isomerase</fullName>
    </alternativeName>
</protein>
<comment type="similarity">
    <text evidence="4">Belongs to the triosephosphate isomerase family.</text>
</comment>
<feature type="region of interest" description="Disordered" evidence="12">
    <location>
        <begin position="41"/>
        <end position="290"/>
    </location>
</feature>
<dbReference type="PANTHER" id="PTHR21139:SF41">
    <property type="entry name" value="TRIOSEPHOSPHATE ISOMERASE"/>
    <property type="match status" value="1"/>
</dbReference>
<dbReference type="FunFam" id="3.20.20.70:FF:000025">
    <property type="entry name" value="Triosephosphate isomerase"/>
    <property type="match status" value="1"/>
</dbReference>
<sequence length="1022" mass="112834">MPQTRASTRKTQTRLAFTTLPSSSPAAAKYPSQIQDRVAAVRYSDPSTPSKRRRLTDYFRGGAANGPIRTPNSKSPERGVKFAFMVPSPSPSARLKEAGGHSPELKLPPTPVASSQAEQGRSIQGMPTYSLNPEVQSTSSDSDVDTGTPRQITTNPFATPKHKYVKDVGTKIKSSDKKAISQARSALAQGTMNIRSSSESDELPILSGRKRNGAAAAIHVSSGDESEVHQIETDSTRRSTKRVDVVNGSPHPQRQIIPTKSPKNSIRQSVRRHTRSSGKAEQTMSPTKRRTRLITALEQHSRAAPVILDGNSNAGVDGVPLPSEVRTKAVQTSAKAVVIASEDSEEDLVLPPEKKRGRNHPNVDSPTHATKDNLKQQQDDLEEDLENLRETEVRNSRTRSRGTKAKRTAAQKQLELLKRRRAGEKIAELSDSEADLAPRRGIYDSDSEIGNVSEGHDNISEEDDDSDREYVRQSLRAGPDEYDEDFVDDDEDDILGAPHGLEEIPLEFTRHAHKKPRQHFKDAVEWMVHNKLNPAFPRNDPVYKNAFFKLDDVVKGYSSSKFVSATWSSQFSKALKARPVFEEIRVPTMFDHKCDACNRSGHPAKYQITFSGKAYHHESLEDVSDDEDEDEDEDDAKSHNSRGLSIPGADIQYFVGRFCRANAQTAHALTHWRYHLNQWVLDWLNNAGHTEPAKIVEREKWSVKKRGVFANEVVDGMEENGEINALYRDFKTNLETARDSKPSSPAKASPSPTKKQARNKQVTSRFELTIATIANMGRQFFVGGNFKMNGTIDSITKIVEHLNNAKLDPNTEVVIAPPALYLLLTREHLRKGIEVAAQNVFDKPNGAFTGEISAEQLKDSGIGWTLTGHSERRVILGEDDSFVARKTKTALEGGLGVILCVGETLEQREGNKTIAVVTSQLKAVAEQTKDWSKVVIAYEPVWAIGTGKVASTEQAQEVHAEIRKWLTASVSKEASDATRIIYGGSVSDKNCKDLATQSDIDGFLVGGASLKPAFVDIINSRL</sequence>
<feature type="compositionally biased region" description="Polar residues" evidence="12">
    <location>
        <begin position="277"/>
        <end position="286"/>
    </location>
</feature>
<dbReference type="InterPro" id="IPR022896">
    <property type="entry name" value="TrioseP_Isoase_bac/euk"/>
</dbReference>
<evidence type="ECO:0000259" key="13">
    <source>
        <dbReference type="Pfam" id="PF13926"/>
    </source>
</evidence>
<dbReference type="InterPro" id="IPR020861">
    <property type="entry name" value="Triosephosphate_isomerase_AS"/>
</dbReference>
<feature type="compositionally biased region" description="Polar residues" evidence="12">
    <location>
        <begin position="182"/>
        <end position="197"/>
    </location>
</feature>
<dbReference type="AlphaFoldDB" id="A0A1W5D119"/>
<comment type="pathway">
    <text evidence="2">Carbohydrate degradation; glycolysis; D-glyceraldehyde 3-phosphate from glycerone phosphate: step 1/1.</text>
</comment>
<dbReference type="NCBIfam" id="TIGR00419">
    <property type="entry name" value="tim"/>
    <property type="match status" value="1"/>
</dbReference>
<accession>A0A1W5D119</accession>
<feature type="compositionally biased region" description="Low complexity" evidence="12">
    <location>
        <begin position="137"/>
        <end position="148"/>
    </location>
</feature>
<feature type="compositionally biased region" description="Polar residues" evidence="12">
    <location>
        <begin position="250"/>
        <end position="268"/>
    </location>
</feature>
<feature type="compositionally biased region" description="Low complexity" evidence="12">
    <location>
        <begin position="742"/>
        <end position="754"/>
    </location>
</feature>
<dbReference type="UniPathway" id="UPA00138"/>
<feature type="compositionally biased region" description="Basic and acidic residues" evidence="12">
    <location>
        <begin position="386"/>
        <end position="395"/>
    </location>
</feature>
<dbReference type="CDD" id="cd00311">
    <property type="entry name" value="TIM"/>
    <property type="match status" value="1"/>
</dbReference>
<feature type="compositionally biased region" description="Acidic residues" evidence="12">
    <location>
        <begin position="621"/>
        <end position="635"/>
    </location>
</feature>
<dbReference type="InterPro" id="IPR000652">
    <property type="entry name" value="Triosephosphate_isomerase"/>
</dbReference>
<evidence type="ECO:0000256" key="5">
    <source>
        <dbReference type="ARBA" id="ARBA00011738"/>
    </source>
</evidence>
<comment type="pathway">
    <text evidence="3">Carbohydrate biosynthesis; gluconeogenesis.</text>
</comment>
<feature type="compositionally biased region" description="Polar residues" evidence="12">
    <location>
        <begin position="112"/>
        <end position="136"/>
    </location>
</feature>
<feature type="region of interest" description="Disordered" evidence="12">
    <location>
        <begin position="736"/>
        <end position="761"/>
    </location>
</feature>
<dbReference type="GO" id="GO:0006094">
    <property type="term" value="P:gluconeogenesis"/>
    <property type="evidence" value="ECO:0007669"/>
    <property type="project" value="UniProtKB-UniPathway"/>
</dbReference>
<comment type="subunit">
    <text evidence="5">Homodimer.</text>
</comment>
<dbReference type="GO" id="GO:0004807">
    <property type="term" value="F:triose-phosphate isomerase activity"/>
    <property type="evidence" value="ECO:0007669"/>
    <property type="project" value="UniProtKB-EC"/>
</dbReference>
<dbReference type="GO" id="GO:0046166">
    <property type="term" value="P:glyceraldehyde-3-phosphate biosynthetic process"/>
    <property type="evidence" value="ECO:0007669"/>
    <property type="project" value="TreeGrafter"/>
</dbReference>
<evidence type="ECO:0000256" key="7">
    <source>
        <dbReference type="ARBA" id="ARBA00019397"/>
    </source>
</evidence>
<name>A0A1W5D119_9LECA</name>
<feature type="compositionally biased region" description="Basic and acidic residues" evidence="12">
    <location>
        <begin position="369"/>
        <end position="378"/>
    </location>
</feature>
<dbReference type="Gene3D" id="3.20.20.70">
    <property type="entry name" value="Aldolase class I"/>
    <property type="match status" value="1"/>
</dbReference>
<organism evidence="14 15">
    <name type="scientific">Lasallia pustulata</name>
    <dbReference type="NCBI Taxonomy" id="136370"/>
    <lineage>
        <taxon>Eukaryota</taxon>
        <taxon>Fungi</taxon>
        <taxon>Dikarya</taxon>
        <taxon>Ascomycota</taxon>
        <taxon>Pezizomycotina</taxon>
        <taxon>Lecanoromycetes</taxon>
        <taxon>OSLEUM clade</taxon>
        <taxon>Umbilicariomycetidae</taxon>
        <taxon>Umbilicariales</taxon>
        <taxon>Umbilicariaceae</taxon>
        <taxon>Lasallia</taxon>
    </lineage>
</organism>
<feature type="region of interest" description="Disordered" evidence="12">
    <location>
        <begin position="439"/>
        <end position="470"/>
    </location>
</feature>
<feature type="domain" description="DUF4211" evidence="13">
    <location>
        <begin position="485"/>
        <end position="620"/>
    </location>
</feature>
<proteinExistence type="inferred from homology"/>
<dbReference type="UniPathway" id="UPA00109">
    <property type="reaction ID" value="UER00189"/>
</dbReference>
<dbReference type="HAMAP" id="MF_00147_B">
    <property type="entry name" value="TIM_B"/>
    <property type="match status" value="1"/>
</dbReference>